<comment type="caution">
    <text evidence="1">The sequence shown here is derived from an EMBL/GenBank/DDBJ whole genome shotgun (WGS) entry which is preliminary data.</text>
</comment>
<evidence type="ECO:0000313" key="1">
    <source>
        <dbReference type="EMBL" id="MCO8274274.1"/>
    </source>
</evidence>
<proteinExistence type="predicted"/>
<protein>
    <submittedName>
        <fullName evidence="1">Uncharacterized protein</fullName>
    </submittedName>
</protein>
<name>A0ABT1DTV5_9ACTN</name>
<accession>A0ABT1DTV5</accession>
<dbReference type="RefSeq" id="WP_253240350.1">
    <property type="nucleotide sequence ID" value="NZ_JAMYJR010000030.1"/>
</dbReference>
<organism evidence="1 2">
    <name type="scientific">Paractinoplanes aksuensis</name>
    <dbReference type="NCBI Taxonomy" id="2939490"/>
    <lineage>
        <taxon>Bacteria</taxon>
        <taxon>Bacillati</taxon>
        <taxon>Actinomycetota</taxon>
        <taxon>Actinomycetes</taxon>
        <taxon>Micromonosporales</taxon>
        <taxon>Micromonosporaceae</taxon>
        <taxon>Paractinoplanes</taxon>
    </lineage>
</organism>
<sequence length="211" mass="23563">MSDRPPFDDLDDDALRRLAPTLGLHASEVFILAVRNVPDDLAPAELTRRSGVGSLLRWHASRMTVDQVAQLRRFVDDLPVRTRPRTRPFPSDGREPTAGTLLRRLLNNRNIDLDAPLLMLVGGGPYVSTSTYSMAFADRIPMRDEFVNAVARLTGIPLERLAPLVGLDVAPTPWPFDHAWPEDVVALGWAARRLDDDQLLAAENFARELRP</sequence>
<reference evidence="1 2" key="1">
    <citation type="submission" date="2022-06" db="EMBL/GenBank/DDBJ databases">
        <title>New Species of the Genus Actinoplanes, ActinopZanes ferrugineus.</title>
        <authorList>
            <person name="Ding P."/>
        </authorList>
    </citation>
    <scope>NUCLEOTIDE SEQUENCE [LARGE SCALE GENOMIC DNA]</scope>
    <source>
        <strain evidence="1 2">TRM88003</strain>
    </source>
</reference>
<gene>
    <name evidence="1" type="ORF">M1L60_27105</name>
</gene>
<dbReference type="EMBL" id="JAMYJR010000030">
    <property type="protein sequence ID" value="MCO8274274.1"/>
    <property type="molecule type" value="Genomic_DNA"/>
</dbReference>
<keyword evidence="2" id="KW-1185">Reference proteome</keyword>
<dbReference type="Proteomes" id="UP001523369">
    <property type="component" value="Unassembled WGS sequence"/>
</dbReference>
<evidence type="ECO:0000313" key="2">
    <source>
        <dbReference type="Proteomes" id="UP001523369"/>
    </source>
</evidence>